<dbReference type="InterPro" id="IPR051043">
    <property type="entry name" value="Sulfatase_Mod_Factor_Kinase"/>
</dbReference>
<dbReference type="SUPFAM" id="SSF56436">
    <property type="entry name" value="C-type lectin-like"/>
    <property type="match status" value="1"/>
</dbReference>
<feature type="domain" description="Sulfatase-modifying factor enzyme-like" evidence="2">
    <location>
        <begin position="544"/>
        <end position="801"/>
    </location>
</feature>
<evidence type="ECO:0000259" key="2">
    <source>
        <dbReference type="Pfam" id="PF03781"/>
    </source>
</evidence>
<dbReference type="PANTHER" id="PTHR23150">
    <property type="entry name" value="SULFATASE MODIFYING FACTOR 1, 2"/>
    <property type="match status" value="1"/>
</dbReference>
<dbReference type="InterPro" id="IPR013229">
    <property type="entry name" value="PEGA"/>
</dbReference>
<evidence type="ECO:0000259" key="3">
    <source>
        <dbReference type="Pfam" id="PF08308"/>
    </source>
</evidence>
<gene>
    <name evidence="4" type="ORF">JM946_07190</name>
</gene>
<comment type="caution">
    <text evidence="4">The sequence shown here is derived from an EMBL/GenBank/DDBJ whole genome shotgun (WGS) entry which is preliminary data.</text>
</comment>
<keyword evidence="5" id="KW-1185">Reference proteome</keyword>
<reference evidence="4 5" key="1">
    <citation type="journal article" date="2021" name="Int. J. Syst. Evol. Microbiol.">
        <title>Steroidobacter gossypii sp. nov., isolated from soil of cotton cropping field.</title>
        <authorList>
            <person name="Huang R."/>
            <person name="Yang S."/>
            <person name="Zhen C."/>
            <person name="Liu W."/>
        </authorList>
    </citation>
    <scope>NUCLEOTIDE SEQUENCE [LARGE SCALE GENOMIC DNA]</scope>
    <source>
        <strain evidence="4 5">S1-65</strain>
    </source>
</reference>
<keyword evidence="1" id="KW-0472">Membrane</keyword>
<dbReference type="RefSeq" id="WP_203166465.1">
    <property type="nucleotide sequence ID" value="NZ_JAEVLS010000001.1"/>
</dbReference>
<dbReference type="Pfam" id="PF08308">
    <property type="entry name" value="PEGA"/>
    <property type="match status" value="4"/>
</dbReference>
<dbReference type="Pfam" id="PF03781">
    <property type="entry name" value="FGE-sulfatase"/>
    <property type="match status" value="1"/>
</dbReference>
<feature type="domain" description="PEGA" evidence="3">
    <location>
        <begin position="253"/>
        <end position="300"/>
    </location>
</feature>
<dbReference type="InterPro" id="IPR042095">
    <property type="entry name" value="SUMF_sf"/>
</dbReference>
<proteinExistence type="predicted"/>
<keyword evidence="1" id="KW-1133">Transmembrane helix</keyword>
<feature type="domain" description="PEGA" evidence="3">
    <location>
        <begin position="314"/>
        <end position="374"/>
    </location>
</feature>
<evidence type="ECO:0000313" key="4">
    <source>
        <dbReference type="EMBL" id="MBM0104525.1"/>
    </source>
</evidence>
<dbReference type="InterPro" id="IPR016187">
    <property type="entry name" value="CTDL_fold"/>
</dbReference>
<keyword evidence="1" id="KW-0812">Transmembrane</keyword>
<evidence type="ECO:0000256" key="1">
    <source>
        <dbReference type="SAM" id="Phobius"/>
    </source>
</evidence>
<dbReference type="InterPro" id="IPR005532">
    <property type="entry name" value="SUMF_dom"/>
</dbReference>
<dbReference type="EMBL" id="JAEVLS010000001">
    <property type="protein sequence ID" value="MBM0104525.1"/>
    <property type="molecule type" value="Genomic_DNA"/>
</dbReference>
<sequence>MSELIVREALGERRFTATDFPIAVGGQGSAIVMAGRPEGAEAYLGLHEDQLFVQPADGAEVLHNGVPVRNSTWLRSGDVINFGAARLRLLAQRDNQRVVEVDDGSSGNITAPPIIDPSSRLAGGGEDDAERIDALQFRPTGQVQARPGATLDVKKIVIGLAAAIAAVVLWFIFTATSVAVRTDPAEAVVDIEGSLPALRFGDRVLLRPGDYLIKATREGYSPAQLQAKVTDESNQSFSLKLQKLPGRVRVDVPTQARVTVDGKVLGDAPGEFTIAPGKHTIVIAAARYQPFSGELEVMGEGKSQTYKPQLVPAWAEVTVTSEPAGAKLLVNGEERGVTPLTTQILAGNHPIELQLEGFKSWTTDVQVKANEPMSLGPVRLGLPDGKLALRSEPSGASVSVGGVYRGQTPVSLELRPDISHNVVLTLPGYEAATRQISLAAGENRALSVPLSGVFGEVTVQAQPADAEVFVNGKSVGAANQKLRLVATTHDIEIRKTGFVTYKTSITPRPGVSQKIETTLLTPAQAKMAQTPALITNKADQQLKLMPLGSFTMGSPRREPGRRANEAQRNVQFKRPFYMGVSEVTNGQFRKFKSEHRSGIVGQHTLDLDNQPVVGVTWTEAALFCNWLSQQEGLPPAYENKNGRLVAVQPLTTGYRLPTDAEWEWAARYQGGGKFRRYPWGDALPVAPRSGNYADVTARLLVQDVIPDYDDGFAATAPSGRFPPNPLGLLDLGGNVAEWVHDYYTVSADSSEVAVDPTGPADGKQHVIRGSSWRQSSVTDLRLSARDFGDSQRNDVGFRVARYAE</sequence>
<dbReference type="PANTHER" id="PTHR23150:SF19">
    <property type="entry name" value="FORMYLGLYCINE-GENERATING ENZYME"/>
    <property type="match status" value="1"/>
</dbReference>
<evidence type="ECO:0000313" key="5">
    <source>
        <dbReference type="Proteomes" id="UP000661077"/>
    </source>
</evidence>
<feature type="domain" description="PEGA" evidence="3">
    <location>
        <begin position="455"/>
        <end position="519"/>
    </location>
</feature>
<feature type="transmembrane region" description="Helical" evidence="1">
    <location>
        <begin position="156"/>
        <end position="173"/>
    </location>
</feature>
<name>A0ABS1WU76_9GAMM</name>
<feature type="domain" description="PEGA" evidence="3">
    <location>
        <begin position="385"/>
        <end position="450"/>
    </location>
</feature>
<organism evidence="4 5">
    <name type="scientific">Steroidobacter gossypii</name>
    <dbReference type="NCBI Taxonomy" id="2805490"/>
    <lineage>
        <taxon>Bacteria</taxon>
        <taxon>Pseudomonadati</taxon>
        <taxon>Pseudomonadota</taxon>
        <taxon>Gammaproteobacteria</taxon>
        <taxon>Steroidobacterales</taxon>
        <taxon>Steroidobacteraceae</taxon>
        <taxon>Steroidobacter</taxon>
    </lineage>
</organism>
<protein>
    <submittedName>
        <fullName evidence="4">PEGA domain-containing protein</fullName>
    </submittedName>
</protein>
<dbReference type="Gene3D" id="3.90.1580.10">
    <property type="entry name" value="paralog of FGE (formylglycine-generating enzyme)"/>
    <property type="match status" value="1"/>
</dbReference>
<dbReference type="Proteomes" id="UP000661077">
    <property type="component" value="Unassembled WGS sequence"/>
</dbReference>
<accession>A0ABS1WU76</accession>